<protein>
    <submittedName>
        <fullName evidence="5">Assembly factor BSco of the Cu(A) site of cytochrome c oxidase</fullName>
    </submittedName>
</protein>
<dbReference type="PANTHER" id="PTHR12151:SF25">
    <property type="entry name" value="LINALOOL DEHYDRATASE_ISOMERASE DOMAIN-CONTAINING PROTEIN"/>
    <property type="match status" value="1"/>
</dbReference>
<evidence type="ECO:0000313" key="6">
    <source>
        <dbReference type="Proteomes" id="UP000006867"/>
    </source>
</evidence>
<dbReference type="Gene3D" id="3.40.30.10">
    <property type="entry name" value="Glutaredoxin"/>
    <property type="match status" value="1"/>
</dbReference>
<dbReference type="PROSITE" id="PS51352">
    <property type="entry name" value="THIOREDOXIN_2"/>
    <property type="match status" value="1"/>
</dbReference>
<accession>A0ABM5LXT4</accession>
<sequence length="193" mass="21756">MRYVKCVAAAVFLLMLCACGGQQIKDPLNYEIEPFSFKNQDGKTVSLDRLKGEVWLADFIFTNCETVCPPMTAHMTDLQKKLKAEDADVRIVSFSVDPENDTPKELKKFAANYPMSFDNWDFLTGYSQSEIEAFALNSFKSIVKKPEGEDQVIHQTSFYLVGPDGKVLKDYNGVENTPYEDIIADVKAAEKLK</sequence>
<dbReference type="RefSeq" id="WP_003325711.1">
    <property type="nucleotide sequence ID" value="NC_014639.1"/>
</dbReference>
<dbReference type="InterPro" id="IPR003782">
    <property type="entry name" value="SCO1/SenC"/>
</dbReference>
<dbReference type="PROSITE" id="PS51257">
    <property type="entry name" value="PROKAR_LIPOPROTEIN"/>
    <property type="match status" value="1"/>
</dbReference>
<keyword evidence="2" id="KW-0186">Copper</keyword>
<organism evidence="5 6">
    <name type="scientific">Bacillus atrophaeus (strain 1942)</name>
    <dbReference type="NCBI Taxonomy" id="720555"/>
    <lineage>
        <taxon>Bacteria</taxon>
        <taxon>Bacillati</taxon>
        <taxon>Bacillota</taxon>
        <taxon>Bacilli</taxon>
        <taxon>Bacillales</taxon>
        <taxon>Bacillaceae</taxon>
        <taxon>Bacillus</taxon>
    </lineage>
</organism>
<dbReference type="PANTHER" id="PTHR12151">
    <property type="entry name" value="ELECTRON TRANSPORT PROTIN SCO1/SENC FAMILY MEMBER"/>
    <property type="match status" value="1"/>
</dbReference>
<dbReference type="GeneID" id="92917385"/>
<dbReference type="InterPro" id="IPR036249">
    <property type="entry name" value="Thioredoxin-like_sf"/>
</dbReference>
<evidence type="ECO:0000313" key="5">
    <source>
        <dbReference type="EMBL" id="ADP32678.1"/>
    </source>
</evidence>
<keyword evidence="3" id="KW-0732">Signal</keyword>
<feature type="domain" description="Thioredoxin" evidence="4">
    <location>
        <begin position="26"/>
        <end position="191"/>
    </location>
</feature>
<reference evidence="5 6" key="1">
    <citation type="journal article" date="2011" name="Front. Microbiol.">
        <title>Genomic signatures of strain selection and enhancement in Bacillus atrophaeus var. globigii, a historical biowarfare simulant.</title>
        <authorList>
            <person name="Gibbons H.S."/>
            <person name="Broomall S.M."/>
            <person name="McNew L.A."/>
            <person name="Daligault H."/>
            <person name="Chapman C."/>
            <person name="Bruce D."/>
            <person name="Karavis M."/>
            <person name="Krepps M."/>
            <person name="McGregor P.A."/>
            <person name="Hong C."/>
            <person name="Park K.H."/>
            <person name="Akmal A."/>
            <person name="Feldman A."/>
            <person name="Lin J.S."/>
            <person name="Chang W.E."/>
            <person name="Higgs B.W."/>
            <person name="Demirev P."/>
            <person name="Lindquist J."/>
            <person name="Liem A."/>
            <person name="Fochler E."/>
            <person name="Read T.D."/>
            <person name="Tapia R."/>
            <person name="Johnson S."/>
            <person name="Bishop-Lilly K.A."/>
            <person name="Detter C."/>
            <person name="Han C."/>
            <person name="Sozhamannan S."/>
            <person name="Rosenzweig C.N."/>
            <person name="Skowronski E.W."/>
        </authorList>
    </citation>
    <scope>NUCLEOTIDE SEQUENCE [LARGE SCALE GENOMIC DNA]</scope>
    <source>
        <strain evidence="5 6">1942</strain>
    </source>
</reference>
<dbReference type="Pfam" id="PF02630">
    <property type="entry name" value="SCO1-SenC"/>
    <property type="match status" value="1"/>
</dbReference>
<feature type="chain" id="PRO_5046689882" evidence="3">
    <location>
        <begin position="21"/>
        <end position="193"/>
    </location>
</feature>
<evidence type="ECO:0000256" key="3">
    <source>
        <dbReference type="SAM" id="SignalP"/>
    </source>
</evidence>
<comment type="similarity">
    <text evidence="1">Belongs to the SCO1/2 family.</text>
</comment>
<feature type="signal peptide" evidence="3">
    <location>
        <begin position="1"/>
        <end position="20"/>
    </location>
</feature>
<evidence type="ECO:0000259" key="4">
    <source>
        <dbReference type="PROSITE" id="PS51352"/>
    </source>
</evidence>
<gene>
    <name evidence="5" type="ordered locus">BATR1942_08725</name>
</gene>
<evidence type="ECO:0000256" key="2">
    <source>
        <dbReference type="ARBA" id="ARBA00023008"/>
    </source>
</evidence>
<keyword evidence="6" id="KW-1185">Reference proteome</keyword>
<evidence type="ECO:0000256" key="1">
    <source>
        <dbReference type="ARBA" id="ARBA00010996"/>
    </source>
</evidence>
<dbReference type="Proteomes" id="UP000006867">
    <property type="component" value="Chromosome"/>
</dbReference>
<dbReference type="SUPFAM" id="SSF52833">
    <property type="entry name" value="Thioredoxin-like"/>
    <property type="match status" value="1"/>
</dbReference>
<name>A0ABM5LXT4_BACA1</name>
<dbReference type="EMBL" id="CP002207">
    <property type="protein sequence ID" value="ADP32678.1"/>
    <property type="molecule type" value="Genomic_DNA"/>
</dbReference>
<proteinExistence type="inferred from homology"/>
<dbReference type="InterPro" id="IPR013766">
    <property type="entry name" value="Thioredoxin_domain"/>
</dbReference>
<dbReference type="CDD" id="cd02968">
    <property type="entry name" value="SCO"/>
    <property type="match status" value="1"/>
</dbReference>